<dbReference type="Proteomes" id="UP001219518">
    <property type="component" value="Unassembled WGS sequence"/>
</dbReference>
<keyword evidence="15" id="KW-1185">Reference proteome</keyword>
<evidence type="ECO:0000313" key="14">
    <source>
        <dbReference type="EMBL" id="KAK3924369.1"/>
    </source>
</evidence>
<dbReference type="EMBL" id="JAHWGI010000466">
    <property type="protein sequence ID" value="KAK3915841.1"/>
    <property type="molecule type" value="Genomic_DNA"/>
</dbReference>
<accession>A0AAE1H7X5</accession>
<evidence type="ECO:0000256" key="5">
    <source>
        <dbReference type="ARBA" id="ARBA00022723"/>
    </source>
</evidence>
<dbReference type="Pfam" id="PF13359">
    <property type="entry name" value="DDE_Tnp_4"/>
    <property type="match status" value="1"/>
</dbReference>
<evidence type="ECO:0000256" key="1">
    <source>
        <dbReference type="ARBA" id="ARBA00001968"/>
    </source>
</evidence>
<reference evidence="12" key="2">
    <citation type="journal article" date="2023" name="BMC Genomics">
        <title>Pest status, molecular evolution, and epigenetic factors derived from the genome assembly of Frankliniella fusca, a thysanopteran phytovirus vector.</title>
        <authorList>
            <person name="Catto M.A."/>
            <person name="Labadie P.E."/>
            <person name="Jacobson A.L."/>
            <person name="Kennedy G.G."/>
            <person name="Srinivasan R."/>
            <person name="Hunt B.G."/>
        </authorList>
    </citation>
    <scope>NUCLEOTIDE SEQUENCE</scope>
    <source>
        <strain evidence="12">PL_HMW_Pooled</strain>
    </source>
</reference>
<feature type="chain" id="PRO_5042442836" evidence="8">
    <location>
        <begin position="19"/>
        <end position="312"/>
    </location>
</feature>
<keyword evidence="8" id="KW-0732">Signal</keyword>
<dbReference type="GO" id="GO:0046872">
    <property type="term" value="F:metal ion binding"/>
    <property type="evidence" value="ECO:0007669"/>
    <property type="project" value="UniProtKB-KW"/>
</dbReference>
<evidence type="ECO:0000313" key="11">
    <source>
        <dbReference type="EMBL" id="KAK3914163.1"/>
    </source>
</evidence>
<gene>
    <name evidence="12" type="ORF">KUF71_005984</name>
    <name evidence="13" type="ORF">KUF71_011132</name>
    <name evidence="14" type="ORF">KUF71_012320</name>
    <name evidence="10" type="ORF">KUF71_018293</name>
    <name evidence="11" type="ORF">KUF71_023576</name>
</gene>
<dbReference type="InterPro" id="IPR045249">
    <property type="entry name" value="HARBI1-like"/>
</dbReference>
<keyword evidence="6" id="KW-0378">Hydrolase</keyword>
<evidence type="ECO:0000256" key="3">
    <source>
        <dbReference type="ARBA" id="ARBA00006958"/>
    </source>
</evidence>
<keyword evidence="4" id="KW-0540">Nuclease</keyword>
<dbReference type="EMBL" id="JAHWGI010001182">
    <property type="protein sequence ID" value="KAK3924369.1"/>
    <property type="molecule type" value="Genomic_DNA"/>
</dbReference>
<name>A0AAE1H7X5_9NEOP</name>
<dbReference type="InterPro" id="IPR027806">
    <property type="entry name" value="HARBI1_dom"/>
</dbReference>
<proteinExistence type="inferred from homology"/>
<dbReference type="GO" id="GO:0005634">
    <property type="term" value="C:nucleus"/>
    <property type="evidence" value="ECO:0007669"/>
    <property type="project" value="UniProtKB-SubCell"/>
</dbReference>
<keyword evidence="5" id="KW-0479">Metal-binding</keyword>
<dbReference type="EMBL" id="JAHWGI010000354">
    <property type="protein sequence ID" value="KAK3914163.1"/>
    <property type="molecule type" value="Genomic_DNA"/>
</dbReference>
<evidence type="ECO:0000313" key="12">
    <source>
        <dbReference type="EMBL" id="KAK3915841.1"/>
    </source>
</evidence>
<evidence type="ECO:0000256" key="4">
    <source>
        <dbReference type="ARBA" id="ARBA00022722"/>
    </source>
</evidence>
<evidence type="ECO:0000256" key="2">
    <source>
        <dbReference type="ARBA" id="ARBA00004123"/>
    </source>
</evidence>
<evidence type="ECO:0000313" key="15">
    <source>
        <dbReference type="Proteomes" id="UP001219518"/>
    </source>
</evidence>
<dbReference type="AlphaFoldDB" id="A0AAE1H7X5"/>
<dbReference type="PANTHER" id="PTHR22930">
    <property type="match status" value="1"/>
</dbReference>
<comment type="caution">
    <text evidence="12">The sequence shown here is derived from an EMBL/GenBank/DDBJ whole genome shotgun (WGS) entry which is preliminary data.</text>
</comment>
<organism evidence="12 15">
    <name type="scientific">Frankliniella fusca</name>
    <dbReference type="NCBI Taxonomy" id="407009"/>
    <lineage>
        <taxon>Eukaryota</taxon>
        <taxon>Metazoa</taxon>
        <taxon>Ecdysozoa</taxon>
        <taxon>Arthropoda</taxon>
        <taxon>Hexapoda</taxon>
        <taxon>Insecta</taxon>
        <taxon>Pterygota</taxon>
        <taxon>Neoptera</taxon>
        <taxon>Paraneoptera</taxon>
        <taxon>Thysanoptera</taxon>
        <taxon>Terebrantia</taxon>
        <taxon>Thripoidea</taxon>
        <taxon>Thripidae</taxon>
        <taxon>Frankliniella</taxon>
    </lineage>
</organism>
<comment type="similarity">
    <text evidence="3">Belongs to the HARBI1 family.</text>
</comment>
<evidence type="ECO:0000256" key="6">
    <source>
        <dbReference type="ARBA" id="ARBA00022801"/>
    </source>
</evidence>
<reference evidence="12" key="1">
    <citation type="submission" date="2021-07" db="EMBL/GenBank/DDBJ databases">
        <authorList>
            <person name="Catto M.A."/>
            <person name="Jacobson A."/>
            <person name="Kennedy G."/>
            <person name="Labadie P."/>
            <person name="Hunt B.G."/>
            <person name="Srinivasan R."/>
        </authorList>
    </citation>
    <scope>NUCLEOTIDE SEQUENCE</scope>
    <source>
        <strain evidence="12">PL_HMW_Pooled</strain>
        <tissue evidence="12">Head</tissue>
    </source>
</reference>
<protein>
    <submittedName>
        <fullName evidence="12">Nuclease</fullName>
    </submittedName>
</protein>
<feature type="signal peptide" evidence="8">
    <location>
        <begin position="1"/>
        <end position="18"/>
    </location>
</feature>
<comment type="cofactor">
    <cofactor evidence="1">
        <name>a divalent metal cation</name>
        <dbReference type="ChEBI" id="CHEBI:60240"/>
    </cofactor>
</comment>
<evidence type="ECO:0000313" key="13">
    <source>
        <dbReference type="EMBL" id="KAK3921956.1"/>
    </source>
</evidence>
<keyword evidence="7" id="KW-0539">Nucleus</keyword>
<dbReference type="GO" id="GO:0016787">
    <property type="term" value="F:hydrolase activity"/>
    <property type="evidence" value="ECO:0007669"/>
    <property type="project" value="UniProtKB-KW"/>
</dbReference>
<evidence type="ECO:0000256" key="7">
    <source>
        <dbReference type="ARBA" id="ARBA00023242"/>
    </source>
</evidence>
<evidence type="ECO:0000313" key="10">
    <source>
        <dbReference type="EMBL" id="KAK3907657.1"/>
    </source>
</evidence>
<sequence>MISFDVIFLCALYFYANGSYQMPVGRNHDISIAQPTVCKFIESVTDALNRPEVVGRLIKFPRTQQEVDDTIERNRLMGGRLPNTLGYTDGSLIKIKKPSVDQNRRAFIGRKNFASVNVLFTCDRRLYIQNVVARHPGSTHDSHIFALSALRDQMIHINTNIRNCVLIGDSGFALEPWLIVPFARGDEPEEDTPEARFNKALCFDRCHIERAIGCMKERFRAINNERVLHYDPVKACRIVIAITVLHNLCILARVPQYVAQNANNPVVNDENDHVAAEDDILARGRLVRNQMVQQLERMRRKFKSFLSEKGLS</sequence>
<feature type="domain" description="DDE Tnp4" evidence="9">
    <location>
        <begin position="89"/>
        <end position="247"/>
    </location>
</feature>
<dbReference type="GO" id="GO:0004518">
    <property type="term" value="F:nuclease activity"/>
    <property type="evidence" value="ECO:0007669"/>
    <property type="project" value="UniProtKB-KW"/>
</dbReference>
<evidence type="ECO:0000256" key="8">
    <source>
        <dbReference type="SAM" id="SignalP"/>
    </source>
</evidence>
<dbReference type="EMBL" id="JAHWGI010000014">
    <property type="protein sequence ID" value="KAK3907657.1"/>
    <property type="molecule type" value="Genomic_DNA"/>
</dbReference>
<comment type="subcellular location">
    <subcellularLocation>
        <location evidence="2">Nucleus</location>
    </subcellularLocation>
</comment>
<dbReference type="PANTHER" id="PTHR22930:SF85">
    <property type="entry name" value="GH03217P-RELATED"/>
    <property type="match status" value="1"/>
</dbReference>
<dbReference type="EMBL" id="JAHWGI010001056">
    <property type="protein sequence ID" value="KAK3921956.1"/>
    <property type="molecule type" value="Genomic_DNA"/>
</dbReference>
<evidence type="ECO:0000259" key="9">
    <source>
        <dbReference type="Pfam" id="PF13359"/>
    </source>
</evidence>